<dbReference type="KEGG" id="cmos:111446553"/>
<dbReference type="GO" id="GO:0008168">
    <property type="term" value="F:methyltransferase activity"/>
    <property type="evidence" value="ECO:0007669"/>
    <property type="project" value="UniProtKB-KW"/>
</dbReference>
<dbReference type="Gene3D" id="3.40.50.150">
    <property type="entry name" value="Vaccinia Virus protein VP39"/>
    <property type="match status" value="1"/>
</dbReference>
<reference evidence="6" key="1">
    <citation type="submission" date="2025-08" db="UniProtKB">
        <authorList>
            <consortium name="RefSeq"/>
        </authorList>
    </citation>
    <scope>IDENTIFICATION</scope>
    <source>
        <tissue evidence="6">Young leaves</tissue>
    </source>
</reference>
<organism evidence="5 6">
    <name type="scientific">Cucurbita moschata</name>
    <name type="common">Winter crookneck squash</name>
    <name type="synonym">Cucurbita pepo var. moschata</name>
    <dbReference type="NCBI Taxonomy" id="3662"/>
    <lineage>
        <taxon>Eukaryota</taxon>
        <taxon>Viridiplantae</taxon>
        <taxon>Streptophyta</taxon>
        <taxon>Embryophyta</taxon>
        <taxon>Tracheophyta</taxon>
        <taxon>Spermatophyta</taxon>
        <taxon>Magnoliopsida</taxon>
        <taxon>eudicotyledons</taxon>
        <taxon>Gunneridae</taxon>
        <taxon>Pentapetalae</taxon>
        <taxon>rosids</taxon>
        <taxon>fabids</taxon>
        <taxon>Cucurbitales</taxon>
        <taxon>Cucurbitaceae</taxon>
        <taxon>Cucurbiteae</taxon>
        <taxon>Cucurbita</taxon>
    </lineage>
</organism>
<dbReference type="Proteomes" id="UP000504609">
    <property type="component" value="Unplaced"/>
</dbReference>
<dbReference type="SUPFAM" id="SSF53335">
    <property type="entry name" value="S-adenosyl-L-methionine-dependent methyltransferases"/>
    <property type="match status" value="1"/>
</dbReference>
<dbReference type="GeneID" id="111446553"/>
<evidence type="ECO:0000256" key="1">
    <source>
        <dbReference type="ARBA" id="ARBA00022603"/>
    </source>
</evidence>
<protein>
    <submittedName>
        <fullName evidence="6">Jasmonate O-methyltransferase-like</fullName>
    </submittedName>
</protein>
<evidence type="ECO:0000256" key="4">
    <source>
        <dbReference type="ARBA" id="ARBA00022842"/>
    </source>
</evidence>
<sequence>MEVAQILCMNKGGGELSYTQNSSLQQKIISDSMPITEKAVEALISMDATSASPPQSIAIADLGCSSGRNALLLISDTINLVYAKCKRLGYPLPEVSVFLNDLFNNDFNSIFGSLPDFHRRLKDTNSDEVGRCFISGIPGSFYGRLFPKHSLNFVHSSSSLHWLSKVPEGLEGEDKIRMNKGKVYISRTSPPSVLLAYAAQFRNDFSRFISSRSEEMVSGGHMVLSFMGRKSMDPTAAGTAHQWELLAEALTTLVSQGLVDAEKIESFNAPFYAPCMEEVRMEIEKEGSFNIDQFEDFDVEWDDSTEGTNSGLKSPLRGQRVAKTIRAVVETMLESHFGFGGEIMDVLFERYGAIIEDYLSWNTIKSTNLVISFVKK</sequence>
<dbReference type="PANTHER" id="PTHR31009">
    <property type="entry name" value="S-ADENOSYL-L-METHIONINE:CARBOXYL METHYLTRANSFERASE FAMILY PROTEIN"/>
    <property type="match status" value="1"/>
</dbReference>
<keyword evidence="1" id="KW-0489">Methyltransferase</keyword>
<evidence type="ECO:0000313" key="6">
    <source>
        <dbReference type="RefSeq" id="XP_022941174.1"/>
    </source>
</evidence>
<dbReference type="RefSeq" id="XP_022941174.1">
    <property type="nucleotide sequence ID" value="XM_023085406.1"/>
</dbReference>
<proteinExistence type="predicted"/>
<keyword evidence="4" id="KW-0460">Magnesium</keyword>
<dbReference type="InterPro" id="IPR029063">
    <property type="entry name" value="SAM-dependent_MTases_sf"/>
</dbReference>
<dbReference type="Pfam" id="PF03492">
    <property type="entry name" value="Methyltransf_7"/>
    <property type="match status" value="1"/>
</dbReference>
<evidence type="ECO:0000313" key="5">
    <source>
        <dbReference type="Proteomes" id="UP000504609"/>
    </source>
</evidence>
<dbReference type="GO" id="GO:0032259">
    <property type="term" value="P:methylation"/>
    <property type="evidence" value="ECO:0007669"/>
    <property type="project" value="UniProtKB-KW"/>
</dbReference>
<accession>A0A6J1FMG4</accession>
<gene>
    <name evidence="6" type="primary">LOC111446553</name>
</gene>
<dbReference type="GO" id="GO:0046872">
    <property type="term" value="F:metal ion binding"/>
    <property type="evidence" value="ECO:0007669"/>
    <property type="project" value="UniProtKB-KW"/>
</dbReference>
<keyword evidence="2" id="KW-0808">Transferase</keyword>
<name>A0A6J1FMG4_CUCMO</name>
<keyword evidence="5" id="KW-1185">Reference proteome</keyword>
<dbReference type="Gene3D" id="1.10.1200.270">
    <property type="entry name" value="Methyltransferase, alpha-helical capping domain"/>
    <property type="match status" value="1"/>
</dbReference>
<dbReference type="InterPro" id="IPR042086">
    <property type="entry name" value="MeTrfase_capping"/>
</dbReference>
<dbReference type="AlphaFoldDB" id="A0A6J1FMG4"/>
<evidence type="ECO:0000256" key="3">
    <source>
        <dbReference type="ARBA" id="ARBA00022723"/>
    </source>
</evidence>
<dbReference type="InterPro" id="IPR005299">
    <property type="entry name" value="MeTrfase_7"/>
</dbReference>
<keyword evidence="3" id="KW-0479">Metal-binding</keyword>
<evidence type="ECO:0000256" key="2">
    <source>
        <dbReference type="ARBA" id="ARBA00022679"/>
    </source>
</evidence>